<dbReference type="Proteomes" id="UP000256409">
    <property type="component" value="Unassembled WGS sequence"/>
</dbReference>
<reference evidence="2" key="2">
    <citation type="journal article" date="2018" name="Vet. Microbiol.">
        <title>Methicillin-resistant staphylococci amongst veterinary personnel, personnel-owned pets, patients and the hospital environment of two small animal veterinary hospitals.</title>
        <authorList>
            <person name="Worthing K.A."/>
            <person name="Brown J."/>
            <person name="Gerber L."/>
            <person name="Abraham S."/>
            <person name="Trott D."/>
            <person name="Norris J.M."/>
        </authorList>
    </citation>
    <scope>NUCLEOTIDE SEQUENCE</scope>
    <source>
        <strain evidence="2">ST496-2</strain>
    </source>
</reference>
<dbReference type="RefSeq" id="WP_110178558.1">
    <property type="nucleotide sequence ID" value="NZ_BAAFHQ010000006.1"/>
</dbReference>
<name>A0A317YS10_STAPS</name>
<reference evidence="1 3" key="1">
    <citation type="journal article" date="2018" name="Vet. Microbiol.">
        <title>Clonal diversity and geographic distribution of methicillin-resistant Staphylococcus pseudintermedius from Australian animals: Discovery of novel sequence types.</title>
        <authorList>
            <person name="Worthing K.A."/>
            <person name="Abraham S."/>
            <person name="Coombs G.W."/>
            <person name="Pang S."/>
            <person name="Saputra S."/>
            <person name="Jordan D."/>
            <person name="Trott D.J."/>
            <person name="Norris J.M."/>
        </authorList>
    </citation>
    <scope>NUCLEOTIDE SEQUENCE [LARGE SCALE GENOMIC DNA]</scope>
    <source>
        <strain evidence="1 3">ST525 1</strain>
    </source>
</reference>
<evidence type="ECO:0000313" key="4">
    <source>
        <dbReference type="Proteomes" id="UP000256409"/>
    </source>
</evidence>
<dbReference type="InterPro" id="IPR024411">
    <property type="entry name" value="Tail_terminator_phage"/>
</dbReference>
<dbReference type="OrthoDB" id="2418340at2"/>
<proteinExistence type="predicted"/>
<dbReference type="Pfam" id="PF12691">
    <property type="entry name" value="Phage_tail_terminator_6"/>
    <property type="match status" value="1"/>
</dbReference>
<accession>A0A317YS10</accession>
<dbReference type="EMBL" id="QQPC01000054">
    <property type="protein sequence ID" value="REA81028.1"/>
    <property type="molecule type" value="Genomic_DNA"/>
</dbReference>
<protein>
    <submittedName>
        <fullName evidence="1">Minor capsid protein</fullName>
    </submittedName>
</protein>
<dbReference type="Proteomes" id="UP000246800">
    <property type="component" value="Unassembled WGS sequence"/>
</dbReference>
<evidence type="ECO:0000313" key="3">
    <source>
        <dbReference type="Proteomes" id="UP000246800"/>
    </source>
</evidence>
<sequence>MIEQPLKNYIKNALDNDMYYTINYSSVNDNIVTVYSESGERPSSYKGVLIKPNYQVLIKSSNFEKAYNVADKIYNLLHQLQDITMTVQLDDRELNFKVYSIEALHLPARLGVDEDKIMSYSINFQTYIKEIKHGRE</sequence>
<gene>
    <name evidence="1" type="ORF">DD902_04290</name>
    <name evidence="2" type="ORF">DV961_08365</name>
</gene>
<evidence type="ECO:0000313" key="2">
    <source>
        <dbReference type="EMBL" id="REA81028.1"/>
    </source>
</evidence>
<evidence type="ECO:0000313" key="1">
    <source>
        <dbReference type="EMBL" id="PWZ75887.1"/>
    </source>
</evidence>
<comment type="caution">
    <text evidence="1">The sequence shown here is derived from an EMBL/GenBank/DDBJ whole genome shotgun (WGS) entry which is preliminary data.</text>
</comment>
<dbReference type="AlphaFoldDB" id="A0A317YS10"/>
<organism evidence="1 3">
    <name type="scientific">Staphylococcus pseudintermedius</name>
    <dbReference type="NCBI Taxonomy" id="283734"/>
    <lineage>
        <taxon>Bacteria</taxon>
        <taxon>Bacillati</taxon>
        <taxon>Bacillota</taxon>
        <taxon>Bacilli</taxon>
        <taxon>Bacillales</taxon>
        <taxon>Staphylococcaceae</taxon>
        <taxon>Staphylococcus</taxon>
        <taxon>Staphylococcus intermedius group</taxon>
    </lineage>
</organism>
<dbReference type="EMBL" id="QEIT01000021">
    <property type="protein sequence ID" value="PWZ75887.1"/>
    <property type="molecule type" value="Genomic_DNA"/>
</dbReference>
<reference evidence="4" key="3">
    <citation type="journal article" date="2018" name="Vet. Microbiol.">
        <title>Molecular epidemiology of methicillin-resistant staphylococci amongst veterinary personnel, personnel-owned pets, patients and the hospital environment of two companion animal veterinary hospitals.</title>
        <authorList>
            <person name="Worthing K.A."/>
            <person name="Brown J."/>
            <person name="Gerber L."/>
            <person name="Abraham S."/>
            <person name="Trott D."/>
            <person name="Norris J.M."/>
        </authorList>
    </citation>
    <scope>NUCLEOTIDE SEQUENCE [LARGE SCALE GENOMIC DNA]</scope>
    <source>
        <strain evidence="4">ST496-2</strain>
    </source>
</reference>